<evidence type="ECO:0000313" key="6">
    <source>
        <dbReference type="EMBL" id="WGX74806.1"/>
    </source>
</evidence>
<reference evidence="6 7" key="1">
    <citation type="submission" date="2023-04" db="EMBL/GenBank/DDBJ databases">
        <title>Bacteria Genome Submission.</title>
        <authorList>
            <person name="Isaac P."/>
        </authorList>
    </citation>
    <scope>NUCLEOTIDE SEQUENCE [LARGE SCALE GENOMIC DNA]</scope>
    <source>
        <strain evidence="6 7">SampleS7P1</strain>
    </source>
</reference>
<name>A0ABY8R273_PARBF</name>
<organism evidence="6 7">
    <name type="scientific">Paraclostridium bifermentans</name>
    <name type="common">Clostridium bifermentans</name>
    <dbReference type="NCBI Taxonomy" id="1490"/>
    <lineage>
        <taxon>Bacteria</taxon>
        <taxon>Bacillati</taxon>
        <taxon>Bacillota</taxon>
        <taxon>Clostridia</taxon>
        <taxon>Peptostreptococcales</taxon>
        <taxon>Peptostreptococcaceae</taxon>
        <taxon>Paraclostridium</taxon>
    </lineage>
</organism>
<dbReference type="SUPFAM" id="SSF47413">
    <property type="entry name" value="lambda repressor-like DNA-binding domains"/>
    <property type="match status" value="1"/>
</dbReference>
<dbReference type="EMBL" id="CP124685">
    <property type="protein sequence ID" value="WGX74806.1"/>
    <property type="molecule type" value="Genomic_DNA"/>
</dbReference>
<dbReference type="PROSITE" id="PS50932">
    <property type="entry name" value="HTH_LACI_2"/>
    <property type="match status" value="1"/>
</dbReference>
<dbReference type="SUPFAM" id="SSF53822">
    <property type="entry name" value="Periplasmic binding protein-like I"/>
    <property type="match status" value="1"/>
</dbReference>
<dbReference type="PROSITE" id="PS00356">
    <property type="entry name" value="HTH_LACI_1"/>
    <property type="match status" value="1"/>
</dbReference>
<keyword evidence="7" id="KW-1185">Reference proteome</keyword>
<dbReference type="PANTHER" id="PTHR30146">
    <property type="entry name" value="LACI-RELATED TRANSCRIPTIONAL REPRESSOR"/>
    <property type="match status" value="1"/>
</dbReference>
<dbReference type="InterPro" id="IPR010982">
    <property type="entry name" value="Lambda_DNA-bd_dom_sf"/>
</dbReference>
<dbReference type="InterPro" id="IPR028082">
    <property type="entry name" value="Peripla_BP_I"/>
</dbReference>
<gene>
    <name evidence="6" type="ORF">QJS64_11740</name>
</gene>
<dbReference type="InterPro" id="IPR000843">
    <property type="entry name" value="HTH_LacI"/>
</dbReference>
<evidence type="ECO:0000256" key="4">
    <source>
        <dbReference type="ARBA" id="ARBA00023163"/>
    </source>
</evidence>
<feature type="domain" description="HTH lacI-type" evidence="5">
    <location>
        <begin position="2"/>
        <end position="57"/>
    </location>
</feature>
<proteinExistence type="predicted"/>
<accession>A0ABY8R273</accession>
<dbReference type="CDD" id="cd01392">
    <property type="entry name" value="HTH_LacI"/>
    <property type="match status" value="1"/>
</dbReference>
<keyword evidence="2" id="KW-0805">Transcription regulation</keyword>
<keyword evidence="4" id="KW-0804">Transcription</keyword>
<dbReference type="PRINTS" id="PR00036">
    <property type="entry name" value="HTHLACI"/>
</dbReference>
<evidence type="ECO:0000256" key="2">
    <source>
        <dbReference type="ARBA" id="ARBA00023015"/>
    </source>
</evidence>
<dbReference type="PANTHER" id="PTHR30146:SF148">
    <property type="entry name" value="HTH-TYPE TRANSCRIPTIONAL REPRESSOR PURR-RELATED"/>
    <property type="match status" value="1"/>
</dbReference>
<dbReference type="Pfam" id="PF00356">
    <property type="entry name" value="LacI"/>
    <property type="match status" value="1"/>
</dbReference>
<evidence type="ECO:0000259" key="5">
    <source>
        <dbReference type="PROSITE" id="PS50932"/>
    </source>
</evidence>
<evidence type="ECO:0000256" key="1">
    <source>
        <dbReference type="ARBA" id="ARBA00022491"/>
    </source>
</evidence>
<evidence type="ECO:0000256" key="3">
    <source>
        <dbReference type="ARBA" id="ARBA00023125"/>
    </source>
</evidence>
<evidence type="ECO:0000313" key="7">
    <source>
        <dbReference type="Proteomes" id="UP001239169"/>
    </source>
</evidence>
<keyword evidence="3 6" id="KW-0238">DNA-binding</keyword>
<dbReference type="GO" id="GO:0003677">
    <property type="term" value="F:DNA binding"/>
    <property type="evidence" value="ECO:0007669"/>
    <property type="project" value="UniProtKB-KW"/>
</dbReference>
<dbReference type="SMART" id="SM00354">
    <property type="entry name" value="HTH_LACI"/>
    <property type="match status" value="1"/>
</dbReference>
<keyword evidence="1" id="KW-0678">Repressor</keyword>
<sequence length="101" mass="11521">MVTIKDIAELAGVSKTTVSKVLNNKDEKISDTTRKKILDIVKEKNYRPNKMAQSLVTKKTKTIGIIIPDIRNPFFTDIVRAQKTRLLKKDIILSFATQMKM</sequence>
<dbReference type="Gene3D" id="3.40.50.2300">
    <property type="match status" value="1"/>
</dbReference>
<dbReference type="Proteomes" id="UP001239169">
    <property type="component" value="Chromosome"/>
</dbReference>
<dbReference type="Gene3D" id="1.10.260.40">
    <property type="entry name" value="lambda repressor-like DNA-binding domains"/>
    <property type="match status" value="1"/>
</dbReference>
<protein>
    <submittedName>
        <fullName evidence="6">LacI family DNA-binding transcriptional regulator</fullName>
    </submittedName>
</protein>